<evidence type="ECO:0000313" key="3">
    <source>
        <dbReference type="EMBL" id="QHT33351.1"/>
    </source>
</evidence>
<proteinExistence type="predicted"/>
<sequence length="276" mass="29651">MSTNNNYPYYANILTPGQLGMSPGSSLSNIEDGVAGLVNYINLLVEGTSPASATGGPLGNRYFLQTNQNCVNTDGSTVTRSLYIDNVPSGGLGIMPDGGMGQNFSSFQGLLPGALEDILSLSQIDFMSAFTSVGLPKCQSVTLQTIDINNNVGYDTGYVALDDLNDVPPCSFQNQYNPVTQTACSEGFKVNSDSGSESGSESGGYNGRKKKKNKKNKNKKIKLNGNNANNSSKNNTKDKPIKMPDDIFLKIFIYSVGALLIYVVLKLLSNMYKKRN</sequence>
<accession>A0A6C0EXB3</accession>
<keyword evidence="2" id="KW-0812">Transmembrane</keyword>
<protein>
    <submittedName>
        <fullName evidence="3">Uncharacterized protein</fullName>
    </submittedName>
</protein>
<keyword evidence="2" id="KW-1133">Transmembrane helix</keyword>
<name>A0A6C0EXB3_9ZZZZ</name>
<feature type="region of interest" description="Disordered" evidence="1">
    <location>
        <begin position="190"/>
        <end position="239"/>
    </location>
</feature>
<dbReference type="EMBL" id="MN738964">
    <property type="protein sequence ID" value="QHT33351.1"/>
    <property type="molecule type" value="Genomic_DNA"/>
</dbReference>
<feature type="transmembrane region" description="Helical" evidence="2">
    <location>
        <begin position="247"/>
        <end position="268"/>
    </location>
</feature>
<keyword evidence="2" id="KW-0472">Membrane</keyword>
<dbReference type="AlphaFoldDB" id="A0A6C0EXB3"/>
<organism evidence="3">
    <name type="scientific">viral metagenome</name>
    <dbReference type="NCBI Taxonomy" id="1070528"/>
    <lineage>
        <taxon>unclassified sequences</taxon>
        <taxon>metagenomes</taxon>
        <taxon>organismal metagenomes</taxon>
    </lineage>
</organism>
<evidence type="ECO:0000256" key="1">
    <source>
        <dbReference type="SAM" id="MobiDB-lite"/>
    </source>
</evidence>
<feature type="compositionally biased region" description="Basic residues" evidence="1">
    <location>
        <begin position="207"/>
        <end position="222"/>
    </location>
</feature>
<evidence type="ECO:0000256" key="2">
    <source>
        <dbReference type="SAM" id="Phobius"/>
    </source>
</evidence>
<feature type="compositionally biased region" description="Low complexity" evidence="1">
    <location>
        <begin position="223"/>
        <end position="234"/>
    </location>
</feature>
<reference evidence="3" key="1">
    <citation type="journal article" date="2020" name="Nature">
        <title>Giant virus diversity and host interactions through global metagenomics.</title>
        <authorList>
            <person name="Schulz F."/>
            <person name="Roux S."/>
            <person name="Paez-Espino D."/>
            <person name="Jungbluth S."/>
            <person name="Walsh D.A."/>
            <person name="Denef V.J."/>
            <person name="McMahon K.D."/>
            <person name="Konstantinidis K.T."/>
            <person name="Eloe-Fadrosh E.A."/>
            <person name="Kyrpides N.C."/>
            <person name="Woyke T."/>
        </authorList>
    </citation>
    <scope>NUCLEOTIDE SEQUENCE</scope>
    <source>
        <strain evidence="3">GVMAG-M-3300009161-34</strain>
    </source>
</reference>